<dbReference type="InterPro" id="IPR004838">
    <property type="entry name" value="NHTrfase_class1_PyrdxlP-BS"/>
</dbReference>
<gene>
    <name evidence="8" type="ORF">ACFYKT_19150</name>
</gene>
<sequence>MKPISIVRNKLPRSGIREIMEKALLMEDVIHLEVGEPNVATPSHICEAAYKAMDEGFTHYTSNAGLDSLRRQLAIHLQKQYELNIDKTNIIVTPGAVTALNVSLLALVDSGEEVLIPDPGWPNYEQMILNQEAIPVRYNLIPENGFIPDFDHLEKVVTNKTKVMMINTPGNPTGGIFDKETIQKILLFAKKHDLYIISDEVYDGIIFDGKHVSPKTFDDNDRVLSVYSFSKNYAMTGWRLGYAAVPQHIAEIMSKTLELMVSCASSVSQKAGEAALFGPQTFLKEMQEIYKDRCDKAYRLLEDNGLKAFKPKGAFYMMIDLSELDKEGSELALSLLQEERVAVAPGTTFGNSSKNMVRISLATEESQLLEGISRICNFVNKNRKAKKNVPSL</sequence>
<dbReference type="InterPro" id="IPR015422">
    <property type="entry name" value="PyrdxlP-dep_Trfase_small"/>
</dbReference>
<keyword evidence="3 6" id="KW-0032">Aminotransferase</keyword>
<dbReference type="InterPro" id="IPR004839">
    <property type="entry name" value="Aminotransferase_I/II_large"/>
</dbReference>
<dbReference type="Proteomes" id="UP001601058">
    <property type="component" value="Unassembled WGS sequence"/>
</dbReference>
<reference evidence="8 9" key="1">
    <citation type="submission" date="2024-08" db="EMBL/GenBank/DDBJ databases">
        <title>Two novel Cytobacillus novel species.</title>
        <authorList>
            <person name="Liu G."/>
        </authorList>
    </citation>
    <scope>NUCLEOTIDE SEQUENCE [LARGE SCALE GENOMIC DNA]</scope>
    <source>
        <strain evidence="8 9">FJAT-53684</strain>
    </source>
</reference>
<evidence type="ECO:0000313" key="9">
    <source>
        <dbReference type="Proteomes" id="UP001601058"/>
    </source>
</evidence>
<evidence type="ECO:0000256" key="2">
    <source>
        <dbReference type="ARBA" id="ARBA00007441"/>
    </source>
</evidence>
<dbReference type="EC" id="2.6.1.-" evidence="6"/>
<dbReference type="SUPFAM" id="SSF53383">
    <property type="entry name" value="PLP-dependent transferases"/>
    <property type="match status" value="1"/>
</dbReference>
<comment type="caution">
    <text evidence="8">The sequence shown here is derived from an EMBL/GenBank/DDBJ whole genome shotgun (WGS) entry which is preliminary data.</text>
</comment>
<dbReference type="Pfam" id="PF00155">
    <property type="entry name" value="Aminotran_1_2"/>
    <property type="match status" value="1"/>
</dbReference>
<keyword evidence="9" id="KW-1185">Reference proteome</keyword>
<evidence type="ECO:0000256" key="6">
    <source>
        <dbReference type="RuleBase" id="RU000481"/>
    </source>
</evidence>
<feature type="domain" description="Aminotransferase class I/classII large" evidence="7">
    <location>
        <begin position="28"/>
        <end position="375"/>
    </location>
</feature>
<dbReference type="PANTHER" id="PTHR46383">
    <property type="entry name" value="ASPARTATE AMINOTRANSFERASE"/>
    <property type="match status" value="1"/>
</dbReference>
<proteinExistence type="inferred from homology"/>
<dbReference type="EMBL" id="JBIACJ010000014">
    <property type="protein sequence ID" value="MFE8698428.1"/>
    <property type="molecule type" value="Genomic_DNA"/>
</dbReference>
<dbReference type="CDD" id="cd00609">
    <property type="entry name" value="AAT_like"/>
    <property type="match status" value="1"/>
</dbReference>
<organism evidence="8 9">
    <name type="scientific">Cytobacillus mangrovibacter</name>
    <dbReference type="NCBI Taxonomy" id="3299024"/>
    <lineage>
        <taxon>Bacteria</taxon>
        <taxon>Bacillati</taxon>
        <taxon>Bacillota</taxon>
        <taxon>Bacilli</taxon>
        <taxon>Bacillales</taxon>
        <taxon>Bacillaceae</taxon>
        <taxon>Cytobacillus</taxon>
    </lineage>
</organism>
<dbReference type="RefSeq" id="WP_389222808.1">
    <property type="nucleotide sequence ID" value="NZ_JBIACJ010000014.1"/>
</dbReference>
<dbReference type="PANTHER" id="PTHR46383:SF1">
    <property type="entry name" value="ASPARTATE AMINOTRANSFERASE"/>
    <property type="match status" value="1"/>
</dbReference>
<dbReference type="Gene3D" id="3.90.1150.10">
    <property type="entry name" value="Aspartate Aminotransferase, domain 1"/>
    <property type="match status" value="1"/>
</dbReference>
<evidence type="ECO:0000256" key="4">
    <source>
        <dbReference type="ARBA" id="ARBA00022679"/>
    </source>
</evidence>
<keyword evidence="4 6" id="KW-0808">Transferase</keyword>
<evidence type="ECO:0000256" key="5">
    <source>
        <dbReference type="ARBA" id="ARBA00022898"/>
    </source>
</evidence>
<protein>
    <recommendedName>
        <fullName evidence="6">Aminotransferase</fullName>
        <ecNumber evidence="6">2.6.1.-</ecNumber>
    </recommendedName>
</protein>
<dbReference type="InterPro" id="IPR015421">
    <property type="entry name" value="PyrdxlP-dep_Trfase_major"/>
</dbReference>
<dbReference type="PROSITE" id="PS00105">
    <property type="entry name" value="AA_TRANSFER_CLASS_1"/>
    <property type="match status" value="1"/>
</dbReference>
<dbReference type="InterPro" id="IPR050596">
    <property type="entry name" value="AspAT/PAT-like"/>
</dbReference>
<name>A0ABW6K2M3_9BACI</name>
<dbReference type="InterPro" id="IPR015424">
    <property type="entry name" value="PyrdxlP-dep_Trfase"/>
</dbReference>
<evidence type="ECO:0000256" key="1">
    <source>
        <dbReference type="ARBA" id="ARBA00001933"/>
    </source>
</evidence>
<evidence type="ECO:0000259" key="7">
    <source>
        <dbReference type="Pfam" id="PF00155"/>
    </source>
</evidence>
<evidence type="ECO:0000256" key="3">
    <source>
        <dbReference type="ARBA" id="ARBA00022576"/>
    </source>
</evidence>
<comment type="cofactor">
    <cofactor evidence="1 6">
        <name>pyridoxal 5'-phosphate</name>
        <dbReference type="ChEBI" id="CHEBI:597326"/>
    </cofactor>
</comment>
<accession>A0ABW6K2M3</accession>
<comment type="similarity">
    <text evidence="2 6">Belongs to the class-I pyridoxal-phosphate-dependent aminotransferase family.</text>
</comment>
<dbReference type="GO" id="GO:0008483">
    <property type="term" value="F:transaminase activity"/>
    <property type="evidence" value="ECO:0007669"/>
    <property type="project" value="UniProtKB-KW"/>
</dbReference>
<keyword evidence="5" id="KW-0663">Pyridoxal phosphate</keyword>
<evidence type="ECO:0000313" key="8">
    <source>
        <dbReference type="EMBL" id="MFE8698428.1"/>
    </source>
</evidence>
<dbReference type="Gene3D" id="3.40.640.10">
    <property type="entry name" value="Type I PLP-dependent aspartate aminotransferase-like (Major domain)"/>
    <property type="match status" value="1"/>
</dbReference>